<proteinExistence type="predicted"/>
<dbReference type="Proteomes" id="UP000516349">
    <property type="component" value="Chromosome"/>
</dbReference>
<dbReference type="PANTHER" id="PTHR42912:SF80">
    <property type="entry name" value="METHYLTRANSFERASE DOMAIN-CONTAINING PROTEIN"/>
    <property type="match status" value="1"/>
</dbReference>
<evidence type="ECO:0000313" key="2">
    <source>
        <dbReference type="EMBL" id="QNT78493.1"/>
    </source>
</evidence>
<feature type="domain" description="Methyltransferase type 11" evidence="1">
    <location>
        <begin position="61"/>
        <end position="157"/>
    </location>
</feature>
<dbReference type="EMBL" id="CP060244">
    <property type="protein sequence ID" value="QNT78493.1"/>
    <property type="molecule type" value="Genomic_DNA"/>
</dbReference>
<reference evidence="2 3" key="1">
    <citation type="submission" date="2020-08" db="EMBL/GenBank/DDBJ databases">
        <title>Complete genome sequence of Entomobacter blattae G55GP.</title>
        <authorList>
            <person name="Poehlein A."/>
            <person name="Guzman J."/>
            <person name="Daniel R."/>
            <person name="Vilcinskas A."/>
        </authorList>
    </citation>
    <scope>NUCLEOTIDE SEQUENCE [LARGE SCALE GENOMIC DNA]</scope>
    <source>
        <strain evidence="2 3">G55GP</strain>
    </source>
</reference>
<keyword evidence="2" id="KW-0830">Ubiquinone</keyword>
<keyword evidence="2" id="KW-0808">Transferase</keyword>
<dbReference type="InterPro" id="IPR050508">
    <property type="entry name" value="Methyltransf_Superfamily"/>
</dbReference>
<dbReference type="GO" id="GO:0032259">
    <property type="term" value="P:methylation"/>
    <property type="evidence" value="ECO:0007669"/>
    <property type="project" value="UniProtKB-KW"/>
</dbReference>
<dbReference type="KEGG" id="ebla:JGUZn3_12670"/>
<dbReference type="PANTHER" id="PTHR42912">
    <property type="entry name" value="METHYLTRANSFERASE"/>
    <property type="match status" value="1"/>
</dbReference>
<keyword evidence="2" id="KW-0489">Methyltransferase</keyword>
<dbReference type="EC" id="2.1.1.163" evidence="2"/>
<evidence type="ECO:0000313" key="3">
    <source>
        <dbReference type="Proteomes" id="UP000516349"/>
    </source>
</evidence>
<organism evidence="2 3">
    <name type="scientific">Entomobacter blattae</name>
    <dbReference type="NCBI Taxonomy" id="2762277"/>
    <lineage>
        <taxon>Bacteria</taxon>
        <taxon>Pseudomonadati</taxon>
        <taxon>Pseudomonadota</taxon>
        <taxon>Alphaproteobacteria</taxon>
        <taxon>Acetobacterales</taxon>
        <taxon>Acetobacteraceae</taxon>
        <taxon>Entomobacter</taxon>
    </lineage>
</organism>
<accession>A0A7H1NRT3</accession>
<dbReference type="Gene3D" id="3.40.50.150">
    <property type="entry name" value="Vaccinia Virus protein VP39"/>
    <property type="match status" value="1"/>
</dbReference>
<dbReference type="InterPro" id="IPR029063">
    <property type="entry name" value="SAM-dependent_MTases_sf"/>
</dbReference>
<gene>
    <name evidence="2" type="primary">ubiE_1</name>
    <name evidence="2" type="ORF">JGUZn3_12670</name>
</gene>
<keyword evidence="3" id="KW-1185">Reference proteome</keyword>
<dbReference type="GO" id="GO:0008757">
    <property type="term" value="F:S-adenosylmethionine-dependent methyltransferase activity"/>
    <property type="evidence" value="ECO:0007669"/>
    <property type="project" value="InterPro"/>
</dbReference>
<dbReference type="CDD" id="cd02440">
    <property type="entry name" value="AdoMet_MTases"/>
    <property type="match status" value="1"/>
</dbReference>
<dbReference type="GO" id="GO:0043770">
    <property type="term" value="F:demethylmenaquinone methyltransferase activity"/>
    <property type="evidence" value="ECO:0007669"/>
    <property type="project" value="UniProtKB-EC"/>
</dbReference>
<name>A0A7H1NRT3_9PROT</name>
<evidence type="ECO:0000259" key="1">
    <source>
        <dbReference type="Pfam" id="PF08241"/>
    </source>
</evidence>
<dbReference type="Pfam" id="PF08241">
    <property type="entry name" value="Methyltransf_11"/>
    <property type="match status" value="1"/>
</dbReference>
<dbReference type="InterPro" id="IPR013216">
    <property type="entry name" value="Methyltransf_11"/>
</dbReference>
<dbReference type="AlphaFoldDB" id="A0A7H1NRT3"/>
<protein>
    <submittedName>
        <fullName evidence="2">Ubiquinone/menaquinone biosynthesis C-methyltransferase UbiE</fullName>
        <ecNumber evidence="2">2.1.1.163</ecNumber>
    </submittedName>
</protein>
<dbReference type="SUPFAM" id="SSF53335">
    <property type="entry name" value="S-adenosyl-L-methionine-dependent methyltransferases"/>
    <property type="match status" value="1"/>
</dbReference>
<sequence length="224" mass="24985">MYRMTQENVPPSPRAVLDAAAVKTAYKRWANMYDAVFGGISMFGRKQAVHVTNHLPGKTVLEVGVGTGLALPFYRKDLTITGIDLSGEMLDKARERVKEQKLENIAALHEMDAEQTSFEDNAFDIAVAMFVASVVPHPRQLLAELKRVVKPGGHILFVNHFIAKKGIRLFIEKNIAWASHSLGWHPDFAMESLLPEEDMQRAVIRPVPPAGLFTLITLENVKTK</sequence>